<dbReference type="PANTHER" id="PTHR13887">
    <property type="entry name" value="GLUTATHIONE S-TRANSFERASE KAPPA"/>
    <property type="match status" value="1"/>
</dbReference>
<dbReference type="AlphaFoldDB" id="A0A1F4V7P4"/>
<evidence type="ECO:0000256" key="5">
    <source>
        <dbReference type="ARBA" id="ARBA00023284"/>
    </source>
</evidence>
<evidence type="ECO:0000259" key="7">
    <source>
        <dbReference type="PROSITE" id="PS51352"/>
    </source>
</evidence>
<evidence type="ECO:0000256" key="3">
    <source>
        <dbReference type="ARBA" id="ARBA00023002"/>
    </source>
</evidence>
<dbReference type="EMBL" id="MEVD01000015">
    <property type="protein sequence ID" value="OGC53231.1"/>
    <property type="molecule type" value="Genomic_DNA"/>
</dbReference>
<comment type="similarity">
    <text evidence="1">Belongs to the thioredoxin family. DsbA subfamily.</text>
</comment>
<evidence type="ECO:0000256" key="4">
    <source>
        <dbReference type="ARBA" id="ARBA00023157"/>
    </source>
</evidence>
<name>A0A1F4V7P4_UNCKA</name>
<dbReference type="InterPro" id="IPR012336">
    <property type="entry name" value="Thioredoxin-like_fold"/>
</dbReference>
<dbReference type="STRING" id="1802620.A3D91_02295"/>
<dbReference type="InterPro" id="IPR036249">
    <property type="entry name" value="Thioredoxin-like_sf"/>
</dbReference>
<gene>
    <name evidence="8" type="ORF">A3D91_02295</name>
</gene>
<evidence type="ECO:0000256" key="2">
    <source>
        <dbReference type="ARBA" id="ARBA00022729"/>
    </source>
</evidence>
<proteinExistence type="inferred from homology"/>
<evidence type="ECO:0000313" key="9">
    <source>
        <dbReference type="Proteomes" id="UP000178127"/>
    </source>
</evidence>
<keyword evidence="5" id="KW-0676">Redox-active center</keyword>
<dbReference type="Pfam" id="PF01323">
    <property type="entry name" value="DSBA"/>
    <property type="match status" value="1"/>
</dbReference>
<dbReference type="PROSITE" id="PS51352">
    <property type="entry name" value="THIOREDOXIN_2"/>
    <property type="match status" value="1"/>
</dbReference>
<protein>
    <recommendedName>
        <fullName evidence="7">Thioredoxin domain-containing protein</fullName>
    </recommendedName>
</protein>
<keyword evidence="6" id="KW-1133">Transmembrane helix</keyword>
<evidence type="ECO:0000256" key="6">
    <source>
        <dbReference type="SAM" id="Phobius"/>
    </source>
</evidence>
<dbReference type="Proteomes" id="UP000178127">
    <property type="component" value="Unassembled WGS sequence"/>
</dbReference>
<dbReference type="CDD" id="cd02972">
    <property type="entry name" value="DsbA_family"/>
    <property type="match status" value="1"/>
</dbReference>
<reference evidence="8 9" key="1">
    <citation type="journal article" date="2016" name="Nat. Commun.">
        <title>Thousands of microbial genomes shed light on interconnected biogeochemical processes in an aquifer system.</title>
        <authorList>
            <person name="Anantharaman K."/>
            <person name="Brown C.T."/>
            <person name="Hug L.A."/>
            <person name="Sharon I."/>
            <person name="Castelle C.J."/>
            <person name="Probst A.J."/>
            <person name="Thomas B.C."/>
            <person name="Singh A."/>
            <person name="Wilkins M.J."/>
            <person name="Karaoz U."/>
            <person name="Brodie E.L."/>
            <person name="Williams K.H."/>
            <person name="Hubbard S.S."/>
            <person name="Banfield J.F."/>
        </authorList>
    </citation>
    <scope>NUCLEOTIDE SEQUENCE [LARGE SCALE GENOMIC DNA]</scope>
</reference>
<keyword evidence="3" id="KW-0560">Oxidoreductase</keyword>
<feature type="transmembrane region" description="Helical" evidence="6">
    <location>
        <begin position="12"/>
        <end position="37"/>
    </location>
</feature>
<dbReference type="Pfam" id="PF13462">
    <property type="entry name" value="Thioredoxin_4"/>
    <property type="match status" value="1"/>
</dbReference>
<dbReference type="InterPro" id="IPR001853">
    <property type="entry name" value="DSBA-like_thioredoxin_dom"/>
</dbReference>
<dbReference type="GO" id="GO:0016491">
    <property type="term" value="F:oxidoreductase activity"/>
    <property type="evidence" value="ECO:0007669"/>
    <property type="project" value="UniProtKB-KW"/>
</dbReference>
<dbReference type="SUPFAM" id="SSF52833">
    <property type="entry name" value="Thioredoxin-like"/>
    <property type="match status" value="1"/>
</dbReference>
<organism evidence="8 9">
    <name type="scientific">candidate division WWE3 bacterium RIFCSPHIGHO2_02_FULL_38_14</name>
    <dbReference type="NCBI Taxonomy" id="1802620"/>
    <lineage>
        <taxon>Bacteria</taxon>
        <taxon>Katanobacteria</taxon>
    </lineage>
</organism>
<keyword evidence="4" id="KW-1015">Disulfide bond</keyword>
<keyword evidence="6" id="KW-0812">Transmembrane</keyword>
<dbReference type="Gene3D" id="3.40.30.10">
    <property type="entry name" value="Glutaredoxin"/>
    <property type="match status" value="2"/>
</dbReference>
<evidence type="ECO:0000256" key="1">
    <source>
        <dbReference type="ARBA" id="ARBA00005791"/>
    </source>
</evidence>
<evidence type="ECO:0000313" key="8">
    <source>
        <dbReference type="EMBL" id="OGC53231.1"/>
    </source>
</evidence>
<accession>A0A1F4V7P4</accession>
<dbReference type="PANTHER" id="PTHR13887:SF14">
    <property type="entry name" value="DISULFIDE BOND FORMATION PROTEIN D"/>
    <property type="match status" value="1"/>
</dbReference>
<keyword evidence="6" id="KW-0472">Membrane</keyword>
<sequence>METLKRILANNIFLNNFVSVFLILLLIVFSFALGVFWTKSKSFEEYFKNNGGSLAANNPNNPSGTGTVDNGGGIEPTINVVEMAASTGVDRSKVESCINSGEAAKDVDEDYQSGVKAGVTGTPGNFVLNLKTNEYVQLRGAVPYTEVKKAIDGMLAGTATDRVLNTSLDKPSDKDKVKGNRNAQVALIEYSDYECPFCKRFHPTVKQALNEYGDKMMYVLRQFPLSQIHPSAQKLAEASECVYKLGGDEKFWAFTDKAFE</sequence>
<feature type="domain" description="Thioredoxin" evidence="7">
    <location>
        <begin position="136"/>
        <end position="260"/>
    </location>
</feature>
<comment type="caution">
    <text evidence="8">The sequence shown here is derived from an EMBL/GenBank/DDBJ whole genome shotgun (WGS) entry which is preliminary data.</text>
</comment>
<dbReference type="InterPro" id="IPR013766">
    <property type="entry name" value="Thioredoxin_domain"/>
</dbReference>
<keyword evidence="2" id="KW-0732">Signal</keyword>